<evidence type="ECO:0000313" key="4">
    <source>
        <dbReference type="EMBL" id="EFM10215.1"/>
    </source>
</evidence>
<gene>
    <name evidence="4" type="ORF">PaecuDRAFT_3174</name>
</gene>
<dbReference type="eggNOG" id="COG0189">
    <property type="taxonomic scope" value="Bacteria"/>
</dbReference>
<name>E0IBY5_9BACL</name>
<feature type="chain" id="PRO_5039272653" description="ATP-grasp domain-containing protein" evidence="2">
    <location>
        <begin position="23"/>
        <end position="407"/>
    </location>
</feature>
<dbReference type="InterPro" id="IPR026838">
    <property type="entry name" value="YheC/D"/>
</dbReference>
<keyword evidence="5" id="KW-1185">Reference proteome</keyword>
<dbReference type="PROSITE" id="PS50975">
    <property type="entry name" value="ATP_GRASP"/>
    <property type="match status" value="1"/>
</dbReference>
<reference evidence="4 5" key="1">
    <citation type="submission" date="2010-07" db="EMBL/GenBank/DDBJ databases">
        <title>The draft genome of Paenibacillus curdlanolyticus YK9.</title>
        <authorList>
            <consortium name="US DOE Joint Genome Institute (JGI-PGF)"/>
            <person name="Lucas S."/>
            <person name="Copeland A."/>
            <person name="Lapidus A."/>
            <person name="Cheng J.-F."/>
            <person name="Bruce D."/>
            <person name="Goodwin L."/>
            <person name="Pitluck S."/>
            <person name="Land M.L."/>
            <person name="Hauser L."/>
            <person name="Chang Y.-J."/>
            <person name="Jeffries C."/>
            <person name="Anderson I.J."/>
            <person name="Johnson E."/>
            <person name="Loganathan U."/>
            <person name="Mulhopadhyay B."/>
            <person name="Kyrpides N."/>
            <person name="Woyke T.J."/>
        </authorList>
    </citation>
    <scope>NUCLEOTIDE SEQUENCE [LARGE SCALE GENOMIC DNA]</scope>
    <source>
        <strain evidence="4 5">YK9</strain>
    </source>
</reference>
<feature type="signal peptide" evidence="2">
    <location>
        <begin position="1"/>
        <end position="22"/>
    </location>
</feature>
<dbReference type="InterPro" id="IPR011761">
    <property type="entry name" value="ATP-grasp"/>
</dbReference>
<evidence type="ECO:0000256" key="2">
    <source>
        <dbReference type="SAM" id="SignalP"/>
    </source>
</evidence>
<keyword evidence="1" id="KW-0067">ATP-binding</keyword>
<dbReference type="Pfam" id="PF14398">
    <property type="entry name" value="ATPgrasp_YheCD"/>
    <property type="match status" value="1"/>
</dbReference>
<dbReference type="STRING" id="717606.PaecuDRAFT_3174"/>
<accession>E0IBY5</accession>
<dbReference type="Gene3D" id="3.30.470.20">
    <property type="entry name" value="ATP-grasp fold, B domain"/>
    <property type="match status" value="1"/>
</dbReference>
<evidence type="ECO:0000256" key="1">
    <source>
        <dbReference type="PROSITE-ProRule" id="PRU00409"/>
    </source>
</evidence>
<organism evidence="4 5">
    <name type="scientific">Paenibacillus curdlanolyticus YK9</name>
    <dbReference type="NCBI Taxonomy" id="717606"/>
    <lineage>
        <taxon>Bacteria</taxon>
        <taxon>Bacillati</taxon>
        <taxon>Bacillota</taxon>
        <taxon>Bacilli</taxon>
        <taxon>Bacillales</taxon>
        <taxon>Paenibacillaceae</taxon>
        <taxon>Paenibacillus</taxon>
    </lineage>
</organism>
<dbReference type="OrthoDB" id="7869153at2"/>
<protein>
    <recommendedName>
        <fullName evidence="3">ATP-grasp domain-containing protein</fullName>
    </recommendedName>
</protein>
<keyword evidence="1" id="KW-0547">Nucleotide-binding</keyword>
<feature type="domain" description="ATP-grasp" evidence="3">
    <location>
        <begin position="134"/>
        <end position="376"/>
    </location>
</feature>
<dbReference type="GO" id="GO:0005524">
    <property type="term" value="F:ATP binding"/>
    <property type="evidence" value="ECO:0007669"/>
    <property type="project" value="UniProtKB-UniRule"/>
</dbReference>
<keyword evidence="2" id="KW-0732">Signal</keyword>
<dbReference type="EMBL" id="AEDD01000008">
    <property type="protein sequence ID" value="EFM10215.1"/>
    <property type="molecule type" value="Genomic_DNA"/>
</dbReference>
<dbReference type="AlphaFoldDB" id="E0IBY5"/>
<evidence type="ECO:0000259" key="3">
    <source>
        <dbReference type="PROSITE" id="PS50975"/>
    </source>
</evidence>
<proteinExistence type="predicted"/>
<evidence type="ECO:0000313" key="5">
    <source>
        <dbReference type="Proteomes" id="UP000005387"/>
    </source>
</evidence>
<dbReference type="SUPFAM" id="SSF56059">
    <property type="entry name" value="Glutathione synthetase ATP-binding domain-like"/>
    <property type="match status" value="1"/>
</dbReference>
<dbReference type="GO" id="GO:0046872">
    <property type="term" value="F:metal ion binding"/>
    <property type="evidence" value="ECO:0007669"/>
    <property type="project" value="InterPro"/>
</dbReference>
<dbReference type="Proteomes" id="UP000005387">
    <property type="component" value="Unassembled WGS sequence"/>
</dbReference>
<dbReference type="RefSeq" id="WP_006039162.1">
    <property type="nucleotide sequence ID" value="NZ_AEDD01000008.1"/>
</dbReference>
<sequence length="407" mass="44525">MVRYWLMLAVFIAKLPSLPARSLLSDDSNPIRMPEDRLCRLLAASGSEQGVCVIVVDPDSSMPAAGQITGFQLNGDRWEPANCALPDLVYDRSYANSMDERLRCRTALRALIARSGARLLNSDLPGKWRVYTALEQQPALRPLLPATWLFQRGADLIGQLRKQPNGLFLKPSAGMQGRGALRIQSQSDGSLAIAGRTKRSNQPFALSYAAPERAEASQWLERFIGSATYLVQPYLSLSDEEGRPHDVRLLVQKDGSGRWQATGAACRVGANGGVTSNLHGGGAAVAAFTRLSQLYGERIADRLLTRMEEAALLAAPAIERHFGRFAEFGFDFGITPTGKLWLLEANSKPGRQSFRRIGDKQAEQLSASRIIAYACSLAGGRKLQPPAAKRFDPFVGFPSDYVQEVHP</sequence>